<feature type="transmembrane region" description="Helical" evidence="1">
    <location>
        <begin position="115"/>
        <end position="134"/>
    </location>
</feature>
<accession>A0A8T0L9Y1</accession>
<keyword evidence="1" id="KW-1133">Transmembrane helix</keyword>
<evidence type="ECO:0000256" key="1">
    <source>
        <dbReference type="SAM" id="Phobius"/>
    </source>
</evidence>
<dbReference type="PANTHER" id="PTHR34781:SF12">
    <property type="entry name" value="PROTEIN, PUTATIVE-RELATED"/>
    <property type="match status" value="1"/>
</dbReference>
<dbReference type="PANTHER" id="PTHR34781">
    <property type="entry name" value="TRANSMEMBRANE PROTEIN"/>
    <property type="match status" value="1"/>
</dbReference>
<proteinExistence type="predicted"/>
<evidence type="ECO:0000313" key="3">
    <source>
        <dbReference type="Proteomes" id="UP000743370"/>
    </source>
</evidence>
<comment type="caution">
    <text evidence="2">The sequence shown here is derived from an EMBL/GenBank/DDBJ whole genome shotgun (WGS) entry which is preliminary data.</text>
</comment>
<dbReference type="Proteomes" id="UP000743370">
    <property type="component" value="Unassembled WGS sequence"/>
</dbReference>
<name>A0A8T0L9Y1_PHAAN</name>
<reference evidence="2 3" key="1">
    <citation type="submission" date="2020-05" db="EMBL/GenBank/DDBJ databases">
        <title>Vigna angularis (adzuki bean) Var. LongXiaoDou No. 4 denovo assembly.</title>
        <authorList>
            <person name="Xiang H."/>
        </authorList>
    </citation>
    <scope>NUCLEOTIDE SEQUENCE [LARGE SCALE GENOMIC DNA]</scope>
    <source>
        <tissue evidence="2">Leaf</tissue>
    </source>
</reference>
<sequence>MNTMRGPEDQQSRVFCELSALVFNLLRSPPLMPESPPRRPTAGAQITPAGFASLLLGISVALMLCGSVTFFIGFMLMPWVLGLMMVFYVAAIVSALSVLGRSILCFASPRKDLPVVVFLFASGLFELVSAAYLLDRNLETLLSLRTFKNPNLFKTISLPKKDTSSFIVVAEKENGISINEVYESAKRVSITHASKEKPIRLYNEDWVDLVDLRAYGCKLVQDVHHCGVANFFD</sequence>
<protein>
    <submittedName>
        <fullName evidence="2">Uncharacterized protein</fullName>
    </submittedName>
</protein>
<organism evidence="2 3">
    <name type="scientific">Phaseolus angularis</name>
    <name type="common">Azuki bean</name>
    <name type="synonym">Vigna angularis</name>
    <dbReference type="NCBI Taxonomy" id="3914"/>
    <lineage>
        <taxon>Eukaryota</taxon>
        <taxon>Viridiplantae</taxon>
        <taxon>Streptophyta</taxon>
        <taxon>Embryophyta</taxon>
        <taxon>Tracheophyta</taxon>
        <taxon>Spermatophyta</taxon>
        <taxon>Magnoliopsida</taxon>
        <taxon>eudicotyledons</taxon>
        <taxon>Gunneridae</taxon>
        <taxon>Pentapetalae</taxon>
        <taxon>rosids</taxon>
        <taxon>fabids</taxon>
        <taxon>Fabales</taxon>
        <taxon>Fabaceae</taxon>
        <taxon>Papilionoideae</taxon>
        <taxon>50 kb inversion clade</taxon>
        <taxon>NPAAA clade</taxon>
        <taxon>indigoferoid/millettioid clade</taxon>
        <taxon>Phaseoleae</taxon>
        <taxon>Vigna</taxon>
    </lineage>
</organism>
<feature type="transmembrane region" description="Helical" evidence="1">
    <location>
        <begin position="49"/>
        <end position="72"/>
    </location>
</feature>
<feature type="transmembrane region" description="Helical" evidence="1">
    <location>
        <begin position="79"/>
        <end position="103"/>
    </location>
</feature>
<dbReference type="EMBL" id="JABFOF010000001">
    <property type="protein sequence ID" value="KAG2409610.1"/>
    <property type="molecule type" value="Genomic_DNA"/>
</dbReference>
<evidence type="ECO:0000313" key="2">
    <source>
        <dbReference type="EMBL" id="KAG2409610.1"/>
    </source>
</evidence>
<keyword evidence="1" id="KW-0472">Membrane</keyword>
<keyword evidence="1" id="KW-0812">Transmembrane</keyword>
<dbReference type="AlphaFoldDB" id="A0A8T0L9Y1"/>
<gene>
    <name evidence="2" type="ORF">HKW66_Vig0002750</name>
</gene>